<keyword evidence="5" id="KW-0804">Transcription</keyword>
<dbReference type="Pfam" id="PF09270">
    <property type="entry name" value="BTD"/>
    <property type="match status" value="1"/>
</dbReference>
<feature type="compositionally biased region" description="Polar residues" evidence="7">
    <location>
        <begin position="474"/>
        <end position="484"/>
    </location>
</feature>
<keyword evidence="6" id="KW-0539">Nucleus</keyword>
<dbReference type="InterPro" id="IPR015351">
    <property type="entry name" value="RBP-J/Cbf11/Cbf12_DNA-bd"/>
</dbReference>
<evidence type="ECO:0000313" key="11">
    <source>
        <dbReference type="Proteomes" id="UP000789572"/>
    </source>
</evidence>
<dbReference type="EMBL" id="CAJVPJ010000120">
    <property type="protein sequence ID" value="CAG8481359.1"/>
    <property type="molecule type" value="Genomic_DNA"/>
</dbReference>
<accession>A0A9N8W8S8</accession>
<dbReference type="GO" id="GO:0005634">
    <property type="term" value="C:nucleus"/>
    <property type="evidence" value="ECO:0007669"/>
    <property type="project" value="UniProtKB-SubCell"/>
</dbReference>
<evidence type="ECO:0000313" key="10">
    <source>
        <dbReference type="EMBL" id="CAG8481359.1"/>
    </source>
</evidence>
<dbReference type="PANTHER" id="PTHR10665">
    <property type="entry name" value="RECOMBINING BINDING PROTEIN SUPPRESSOR OF HAIRLESS"/>
    <property type="match status" value="1"/>
</dbReference>
<evidence type="ECO:0000256" key="3">
    <source>
        <dbReference type="ARBA" id="ARBA00023015"/>
    </source>
</evidence>
<dbReference type="Gene3D" id="2.60.40.1450">
    <property type="entry name" value="LAG1, DNA binding domain"/>
    <property type="match status" value="1"/>
</dbReference>
<feature type="compositionally biased region" description="Polar residues" evidence="7">
    <location>
        <begin position="10"/>
        <end position="25"/>
    </location>
</feature>
<feature type="region of interest" description="Disordered" evidence="7">
    <location>
        <begin position="104"/>
        <end position="286"/>
    </location>
</feature>
<protein>
    <submittedName>
        <fullName evidence="10">2682_t:CDS:1</fullName>
    </submittedName>
</protein>
<evidence type="ECO:0000259" key="9">
    <source>
        <dbReference type="SMART" id="SM01268"/>
    </source>
</evidence>
<dbReference type="Gene3D" id="2.80.10.50">
    <property type="match status" value="1"/>
</dbReference>
<dbReference type="GO" id="GO:0001228">
    <property type="term" value="F:DNA-binding transcription activator activity, RNA polymerase II-specific"/>
    <property type="evidence" value="ECO:0007669"/>
    <property type="project" value="InterPro"/>
</dbReference>
<keyword evidence="11" id="KW-1185">Reference proteome</keyword>
<keyword evidence="4" id="KW-0238">DNA-binding</keyword>
<dbReference type="OrthoDB" id="5600360at2759"/>
<dbReference type="GO" id="GO:0000978">
    <property type="term" value="F:RNA polymerase II cis-regulatory region sequence-specific DNA binding"/>
    <property type="evidence" value="ECO:0007669"/>
    <property type="project" value="InterPro"/>
</dbReference>
<feature type="compositionally biased region" description="Polar residues" evidence="7">
    <location>
        <begin position="133"/>
        <end position="154"/>
    </location>
</feature>
<dbReference type="SMART" id="SM01268">
    <property type="entry name" value="BTD"/>
    <property type="match status" value="1"/>
</dbReference>
<dbReference type="Pfam" id="PF09271">
    <property type="entry name" value="LAG1-DNAbind"/>
    <property type="match status" value="2"/>
</dbReference>
<dbReference type="InterPro" id="IPR036358">
    <property type="entry name" value="BTD_sf"/>
</dbReference>
<gene>
    <name evidence="10" type="ORF">POCULU_LOCUS1568</name>
</gene>
<comment type="caution">
    <text evidence="10">The sequence shown here is derived from an EMBL/GenBank/DDBJ whole genome shotgun (WGS) entry which is preliminary data.</text>
</comment>
<keyword evidence="3" id="KW-0805">Transcription regulation</keyword>
<name>A0A9N8W8S8_9GLOM</name>
<evidence type="ECO:0000256" key="5">
    <source>
        <dbReference type="ARBA" id="ARBA00023163"/>
    </source>
</evidence>
<dbReference type="InterPro" id="IPR008967">
    <property type="entry name" value="p53-like_TF_DNA-bd_sf"/>
</dbReference>
<proteinExistence type="inferred from homology"/>
<sequence>MESASYDFMATQNTSLTSPSPQPQKNIYPHQPQIYGDQSLDQRYNYIGSNNLDTLLNAIEVAPVNVKPSQSFSIAKIAARTGVANNAMSSSSTPMTISSLLDADQQPKCTPPITPTEAASPTISYPRARSPPLQMSLTSYLPSTSMTYPTSTDPISFPRLQSSPLPSPPSSGLYLPLPLPTLNQAIGNGDHARTSPPPPLITSSKRKWEATDTSVNSYVNELRNTKIRRSTEDYNGVHGSASKSPDSGSGHQDHDRDRPYPTLTSQHLKPIHKPQSHSLIPPPHSQYQTTTITCYHASVAQKSYGSEKRFLCPPPVVIIESSNKHLHSKSDVAMSVTCENNDRPMEHKALLDENMKGTFKYLHVSGTDKAKQFTLKLRMFHKNADLPYVVCDSNPITIISKPSKKTAKARNVSSCILSGSPISLFNRINSQTVRTKYMGVEVGQLCAKNSSWSSFIITLVNKNNNNGSESSSSDATNYSKGNSDNDGEFLTQRAKAKSQNSNVASFGASINATPVTYGSEIMLSESVTGVTSDRLIIRKVERGQVIRSARGPVSQMQKVALQRVNADGSEGPYLSAAGQFMVDNVQPQDQCQLGGACPFLGYQSSRMVHIQNSEYSHSAPLENAKESMFRTTTLENAKESMFRTTSIKQISKKSAVTDAASVEEVDDYLCWTIVGISKFQYTFYESYPHTPLPTSPS</sequence>
<evidence type="ECO:0000256" key="4">
    <source>
        <dbReference type="ARBA" id="ARBA00023125"/>
    </source>
</evidence>
<dbReference type="InterPro" id="IPR037095">
    <property type="entry name" value="RBP-J/Cbf11_DNA-bd_sf"/>
</dbReference>
<feature type="compositionally biased region" description="Low complexity" evidence="7">
    <location>
        <begin position="156"/>
        <end position="176"/>
    </location>
</feature>
<reference evidence="10" key="1">
    <citation type="submission" date="2021-06" db="EMBL/GenBank/DDBJ databases">
        <authorList>
            <person name="Kallberg Y."/>
            <person name="Tangrot J."/>
            <person name="Rosling A."/>
        </authorList>
    </citation>
    <scope>NUCLEOTIDE SEQUENCE</scope>
    <source>
        <strain evidence="10">IA702</strain>
    </source>
</reference>
<evidence type="ECO:0000256" key="6">
    <source>
        <dbReference type="ARBA" id="ARBA00023242"/>
    </source>
</evidence>
<organism evidence="10 11">
    <name type="scientific">Paraglomus occultum</name>
    <dbReference type="NCBI Taxonomy" id="144539"/>
    <lineage>
        <taxon>Eukaryota</taxon>
        <taxon>Fungi</taxon>
        <taxon>Fungi incertae sedis</taxon>
        <taxon>Mucoromycota</taxon>
        <taxon>Glomeromycotina</taxon>
        <taxon>Glomeromycetes</taxon>
        <taxon>Paraglomerales</taxon>
        <taxon>Paraglomeraceae</taxon>
        <taxon>Paraglomus</taxon>
    </lineage>
</organism>
<feature type="domain" description="Beta-trefoil DNA-binding" evidence="9">
    <location>
        <begin position="414"/>
        <end position="671"/>
    </location>
</feature>
<evidence type="ECO:0000259" key="8">
    <source>
        <dbReference type="SMART" id="SM01267"/>
    </source>
</evidence>
<evidence type="ECO:0000256" key="2">
    <source>
        <dbReference type="ARBA" id="ARBA00009704"/>
    </source>
</evidence>
<dbReference type="SUPFAM" id="SSF49417">
    <property type="entry name" value="p53-like transcription factors"/>
    <property type="match status" value="1"/>
</dbReference>
<feature type="region of interest" description="Disordered" evidence="7">
    <location>
        <begin position="466"/>
        <end position="488"/>
    </location>
</feature>
<feature type="region of interest" description="Disordered" evidence="7">
    <location>
        <begin position="1"/>
        <end position="25"/>
    </location>
</feature>
<feature type="domain" description="RBP-J/Cbf11/Cbf12 DNA binding" evidence="8">
    <location>
        <begin position="291"/>
        <end position="413"/>
    </location>
</feature>
<comment type="similarity">
    <text evidence="2">Belongs to the Su(H) family.</text>
</comment>
<dbReference type="SUPFAM" id="SSF110217">
    <property type="entry name" value="DNA-binding protein LAG-1 (CSL)"/>
    <property type="match status" value="1"/>
</dbReference>
<comment type="subcellular location">
    <subcellularLocation>
        <location evidence="1">Nucleus</location>
    </subcellularLocation>
</comment>
<dbReference type="InterPro" id="IPR040159">
    <property type="entry name" value="CLS_fam"/>
</dbReference>
<evidence type="ECO:0000256" key="7">
    <source>
        <dbReference type="SAM" id="MobiDB-lite"/>
    </source>
</evidence>
<dbReference type="SMART" id="SM01267">
    <property type="entry name" value="LAG1_DNAbind"/>
    <property type="match status" value="1"/>
</dbReference>
<evidence type="ECO:0000256" key="1">
    <source>
        <dbReference type="ARBA" id="ARBA00004123"/>
    </source>
</evidence>
<dbReference type="Proteomes" id="UP000789572">
    <property type="component" value="Unassembled WGS sequence"/>
</dbReference>
<dbReference type="InterPro" id="IPR015350">
    <property type="entry name" value="Beta-trefoil_DNA-bd_dom"/>
</dbReference>
<feature type="compositionally biased region" description="Polar residues" evidence="7">
    <location>
        <begin position="241"/>
        <end position="250"/>
    </location>
</feature>
<dbReference type="AlphaFoldDB" id="A0A9N8W8S8"/>